<comment type="similarity">
    <text evidence="1">Belongs to the DinB family.</text>
</comment>
<accession>A0A2T0M9R6</accession>
<comment type="caution">
    <text evidence="3">The sequence shown here is derived from an EMBL/GenBank/DDBJ whole genome shotgun (WGS) entry which is preliminary data.</text>
</comment>
<dbReference type="InterPro" id="IPR034660">
    <property type="entry name" value="DinB/YfiT-like"/>
</dbReference>
<dbReference type="SUPFAM" id="SSF109854">
    <property type="entry name" value="DinB/YfiT-like putative metalloenzymes"/>
    <property type="match status" value="1"/>
</dbReference>
<dbReference type="Pfam" id="PF05163">
    <property type="entry name" value="DinB"/>
    <property type="match status" value="1"/>
</dbReference>
<evidence type="ECO:0000313" key="4">
    <source>
        <dbReference type="Proteomes" id="UP000237640"/>
    </source>
</evidence>
<reference evidence="3 4" key="1">
    <citation type="submission" date="2018-03" db="EMBL/GenBank/DDBJ databases">
        <title>Genomic Encyclopedia of Archaeal and Bacterial Type Strains, Phase II (KMG-II): from individual species to whole genera.</title>
        <authorList>
            <person name="Goeker M."/>
        </authorList>
    </citation>
    <scope>NUCLEOTIDE SEQUENCE [LARGE SCALE GENOMIC DNA]</scope>
    <source>
        <strain evidence="3 4">DSM 25027</strain>
    </source>
</reference>
<keyword evidence="2" id="KW-0479">Metal-binding</keyword>
<keyword evidence="4" id="KW-1185">Reference proteome</keyword>
<dbReference type="RefSeq" id="WP_106145547.1">
    <property type="nucleotide sequence ID" value="NZ_PVYX01000002.1"/>
</dbReference>
<dbReference type="AlphaFoldDB" id="A0A2T0M9R6"/>
<evidence type="ECO:0000313" key="3">
    <source>
        <dbReference type="EMBL" id="PRX54254.1"/>
    </source>
</evidence>
<dbReference type="Proteomes" id="UP000237640">
    <property type="component" value="Unassembled WGS sequence"/>
</dbReference>
<gene>
    <name evidence="3" type="ORF">CLV81_2652</name>
</gene>
<protein>
    <submittedName>
        <fullName evidence="3">DinB family protein</fullName>
    </submittedName>
</protein>
<sequence>MLAELKNSLWQQFGASIDMLLNAIEACPETLYWNNKRFFYTAYHVAVFLDYYLTLPPTDFEPQLPFTIVEQENMPEEALDDVLPNEHYPQEQLLDYLKLSKKKCHSVITGLEENGNPRFVEDVEVGKMDYSLIEILLYNLRHVQHHSAQLNAILRKEGLDPPKWVARVY</sequence>
<evidence type="ECO:0000256" key="1">
    <source>
        <dbReference type="ARBA" id="ARBA00008635"/>
    </source>
</evidence>
<dbReference type="Gene3D" id="1.20.120.450">
    <property type="entry name" value="dinb family like domain"/>
    <property type="match status" value="1"/>
</dbReference>
<dbReference type="OrthoDB" id="9799598at2"/>
<dbReference type="GO" id="GO:0046872">
    <property type="term" value="F:metal ion binding"/>
    <property type="evidence" value="ECO:0007669"/>
    <property type="project" value="UniProtKB-KW"/>
</dbReference>
<organism evidence="3 4">
    <name type="scientific">Flagellimonas meridianipacifica</name>
    <dbReference type="NCBI Taxonomy" id="1080225"/>
    <lineage>
        <taxon>Bacteria</taxon>
        <taxon>Pseudomonadati</taxon>
        <taxon>Bacteroidota</taxon>
        <taxon>Flavobacteriia</taxon>
        <taxon>Flavobacteriales</taxon>
        <taxon>Flavobacteriaceae</taxon>
        <taxon>Flagellimonas</taxon>
    </lineage>
</organism>
<name>A0A2T0M9R6_9FLAO</name>
<dbReference type="EMBL" id="PVYX01000002">
    <property type="protein sequence ID" value="PRX54254.1"/>
    <property type="molecule type" value="Genomic_DNA"/>
</dbReference>
<dbReference type="InterPro" id="IPR007837">
    <property type="entry name" value="DinB"/>
</dbReference>
<proteinExistence type="inferred from homology"/>
<evidence type="ECO:0000256" key="2">
    <source>
        <dbReference type="ARBA" id="ARBA00022723"/>
    </source>
</evidence>